<keyword evidence="6" id="KW-0539">Nucleus</keyword>
<evidence type="ECO:0000313" key="9">
    <source>
        <dbReference type="RefSeq" id="XP_031574683.1"/>
    </source>
</evidence>
<gene>
    <name evidence="9" type="primary">LOC116308412</name>
</gene>
<dbReference type="AlphaFoldDB" id="A0A6P8JAA5"/>
<proteinExistence type="predicted"/>
<keyword evidence="2" id="KW-0963">Cytoplasm</keyword>
<organism evidence="8 9">
    <name type="scientific">Actinia tenebrosa</name>
    <name type="common">Australian red waratah sea anemone</name>
    <dbReference type="NCBI Taxonomy" id="6105"/>
    <lineage>
        <taxon>Eukaryota</taxon>
        <taxon>Metazoa</taxon>
        <taxon>Cnidaria</taxon>
        <taxon>Anthozoa</taxon>
        <taxon>Hexacorallia</taxon>
        <taxon>Actiniaria</taxon>
        <taxon>Actiniidae</taxon>
        <taxon>Actinia</taxon>
    </lineage>
</organism>
<dbReference type="RefSeq" id="XP_031574683.1">
    <property type="nucleotide sequence ID" value="XM_031718823.1"/>
</dbReference>
<sequence>MKIKITYVKNQEVFITLDIGSRNLNLFVGRNGKYQEQLMFQAEPVPRRLQDDNLFQTQRPIGIRFNANLATNEGTSTSHPITIQGSTGLYEKTTEALNLWPTRPGSAWRNFSYTDLITLAIFSTSDRRMTVKEIYAWVARNIPHFYTKKYEPAASGWKNTIRHTLSIRKRFVRIPTQRERRSLWTIKPEYLHVVFTEISQKISADGSFMTPDYDHTTFYPGYSSLPCGAILMPRPSSSYGKF</sequence>
<dbReference type="GO" id="GO:0003700">
    <property type="term" value="F:DNA-binding transcription factor activity"/>
    <property type="evidence" value="ECO:0007669"/>
    <property type="project" value="InterPro"/>
</dbReference>
<dbReference type="KEGG" id="aten:116308412"/>
<dbReference type="GO" id="GO:0005737">
    <property type="term" value="C:cytoplasm"/>
    <property type="evidence" value="ECO:0007669"/>
    <property type="project" value="UniProtKB-SubCell"/>
</dbReference>
<keyword evidence="3" id="KW-0805">Transcription regulation</keyword>
<dbReference type="OrthoDB" id="5954824at2759"/>
<evidence type="ECO:0000256" key="4">
    <source>
        <dbReference type="ARBA" id="ARBA00023125"/>
    </source>
</evidence>
<dbReference type="PANTHER" id="PTHR45767">
    <property type="entry name" value="FORKHEAD BOX PROTEIN O"/>
    <property type="match status" value="1"/>
</dbReference>
<dbReference type="GO" id="GO:0043565">
    <property type="term" value="F:sequence-specific DNA binding"/>
    <property type="evidence" value="ECO:0007669"/>
    <property type="project" value="InterPro"/>
</dbReference>
<dbReference type="Gene3D" id="1.10.10.10">
    <property type="entry name" value="Winged helix-like DNA-binding domain superfamily/Winged helix DNA-binding domain"/>
    <property type="match status" value="1"/>
</dbReference>
<keyword evidence="8" id="KW-1185">Reference proteome</keyword>
<accession>A0A6P8JAA5</accession>
<evidence type="ECO:0000256" key="3">
    <source>
        <dbReference type="ARBA" id="ARBA00023015"/>
    </source>
</evidence>
<evidence type="ECO:0000259" key="7">
    <source>
        <dbReference type="PROSITE" id="PS50039"/>
    </source>
</evidence>
<keyword evidence="4 6" id="KW-0238">DNA-binding</keyword>
<dbReference type="InterPro" id="IPR036388">
    <property type="entry name" value="WH-like_DNA-bd_sf"/>
</dbReference>
<dbReference type="SUPFAM" id="SSF46785">
    <property type="entry name" value="Winged helix' DNA-binding domain"/>
    <property type="match status" value="1"/>
</dbReference>
<dbReference type="GO" id="GO:0005634">
    <property type="term" value="C:nucleus"/>
    <property type="evidence" value="ECO:0007669"/>
    <property type="project" value="UniProtKB-SubCell"/>
</dbReference>
<dbReference type="CDD" id="cd20032">
    <property type="entry name" value="FH_FOXO"/>
    <property type="match status" value="1"/>
</dbReference>
<evidence type="ECO:0000256" key="1">
    <source>
        <dbReference type="ARBA" id="ARBA00004496"/>
    </source>
</evidence>
<evidence type="ECO:0000313" key="8">
    <source>
        <dbReference type="Proteomes" id="UP000515163"/>
    </source>
</evidence>
<dbReference type="InterPro" id="IPR001766">
    <property type="entry name" value="Fork_head_dom"/>
</dbReference>
<dbReference type="SMART" id="SM00339">
    <property type="entry name" value="FH"/>
    <property type="match status" value="1"/>
</dbReference>
<keyword evidence="5" id="KW-0804">Transcription</keyword>
<dbReference type="Pfam" id="PF00250">
    <property type="entry name" value="Forkhead"/>
    <property type="match status" value="1"/>
</dbReference>
<evidence type="ECO:0000256" key="2">
    <source>
        <dbReference type="ARBA" id="ARBA00022490"/>
    </source>
</evidence>
<protein>
    <submittedName>
        <fullName evidence="9">Forkhead box protein O-like</fullName>
    </submittedName>
</protein>
<dbReference type="InterPro" id="IPR036390">
    <property type="entry name" value="WH_DNA-bd_sf"/>
</dbReference>
<evidence type="ECO:0000256" key="6">
    <source>
        <dbReference type="PROSITE-ProRule" id="PRU00089"/>
    </source>
</evidence>
<dbReference type="PRINTS" id="PR00053">
    <property type="entry name" value="FORKHEAD"/>
</dbReference>
<evidence type="ECO:0000256" key="5">
    <source>
        <dbReference type="ARBA" id="ARBA00023163"/>
    </source>
</evidence>
<reference evidence="9" key="1">
    <citation type="submission" date="2025-08" db="UniProtKB">
        <authorList>
            <consortium name="RefSeq"/>
        </authorList>
    </citation>
    <scope>IDENTIFICATION</scope>
    <source>
        <tissue evidence="9">Tentacle</tissue>
    </source>
</reference>
<name>A0A6P8JAA5_ACTTE</name>
<dbReference type="InParanoid" id="A0A6P8JAA5"/>
<feature type="DNA-binding region" description="Fork-head" evidence="6">
    <location>
        <begin position="108"/>
        <end position="195"/>
    </location>
</feature>
<comment type="subcellular location">
    <subcellularLocation>
        <location evidence="1">Cytoplasm</location>
    </subcellularLocation>
    <subcellularLocation>
        <location evidence="6">Nucleus</location>
    </subcellularLocation>
</comment>
<feature type="domain" description="Fork-head" evidence="7">
    <location>
        <begin position="108"/>
        <end position="195"/>
    </location>
</feature>
<dbReference type="PANTHER" id="PTHR45767:SF9">
    <property type="entry name" value="FORK-HEAD DOMAIN-CONTAINING PROTEIN"/>
    <property type="match status" value="1"/>
</dbReference>
<dbReference type="PROSITE" id="PS50039">
    <property type="entry name" value="FORK_HEAD_3"/>
    <property type="match status" value="1"/>
</dbReference>
<dbReference type="GeneID" id="116308412"/>
<dbReference type="Proteomes" id="UP000515163">
    <property type="component" value="Unplaced"/>
</dbReference>